<gene>
    <name evidence="2" type="ORF">BK138_23975</name>
</gene>
<dbReference type="AlphaFoldDB" id="A0A1R1EJA5"/>
<dbReference type="Pfam" id="PF00144">
    <property type="entry name" value="Beta-lactamase"/>
    <property type="match status" value="1"/>
</dbReference>
<dbReference type="PANTHER" id="PTHR43283">
    <property type="entry name" value="BETA-LACTAMASE-RELATED"/>
    <property type="match status" value="1"/>
</dbReference>
<name>A0A1R1EJA5_9BACL</name>
<accession>A0A1R1EJA5</accession>
<dbReference type="InterPro" id="IPR001466">
    <property type="entry name" value="Beta-lactam-related"/>
</dbReference>
<dbReference type="InterPro" id="IPR012338">
    <property type="entry name" value="Beta-lactam/transpept-like"/>
</dbReference>
<feature type="domain" description="Beta-lactamase-related" evidence="1">
    <location>
        <begin position="15"/>
        <end position="317"/>
    </location>
</feature>
<dbReference type="Proteomes" id="UP000187172">
    <property type="component" value="Unassembled WGS sequence"/>
</dbReference>
<evidence type="ECO:0000313" key="3">
    <source>
        <dbReference type="Proteomes" id="UP000187172"/>
    </source>
</evidence>
<evidence type="ECO:0000259" key="1">
    <source>
        <dbReference type="Pfam" id="PF00144"/>
    </source>
</evidence>
<proteinExistence type="predicted"/>
<dbReference type="SUPFAM" id="SSF56601">
    <property type="entry name" value="beta-lactamase/transpeptidase-like"/>
    <property type="match status" value="1"/>
</dbReference>
<dbReference type="InterPro" id="IPR050789">
    <property type="entry name" value="Diverse_Enzym_Activities"/>
</dbReference>
<dbReference type="PANTHER" id="PTHR43283:SF7">
    <property type="entry name" value="BETA-LACTAMASE-RELATED DOMAIN-CONTAINING PROTEIN"/>
    <property type="match status" value="1"/>
</dbReference>
<dbReference type="STRING" id="297318.BK138_23975"/>
<dbReference type="Gene3D" id="3.40.710.10">
    <property type="entry name" value="DD-peptidase/beta-lactamase superfamily"/>
    <property type="match status" value="1"/>
</dbReference>
<comment type="caution">
    <text evidence="2">The sequence shown here is derived from an EMBL/GenBank/DDBJ whole genome shotgun (WGS) entry which is preliminary data.</text>
</comment>
<evidence type="ECO:0000313" key="2">
    <source>
        <dbReference type="EMBL" id="OMF51897.1"/>
    </source>
</evidence>
<keyword evidence="3" id="KW-1185">Reference proteome</keyword>
<protein>
    <submittedName>
        <fullName evidence="2">Penicillin-binding protein</fullName>
    </submittedName>
</protein>
<dbReference type="EMBL" id="MRTP01000008">
    <property type="protein sequence ID" value="OMF51897.1"/>
    <property type="molecule type" value="Genomic_DNA"/>
</dbReference>
<organism evidence="2 3">
    <name type="scientific">Paenibacillus rhizosphaerae</name>
    <dbReference type="NCBI Taxonomy" id="297318"/>
    <lineage>
        <taxon>Bacteria</taxon>
        <taxon>Bacillati</taxon>
        <taxon>Bacillota</taxon>
        <taxon>Bacilli</taxon>
        <taxon>Bacillales</taxon>
        <taxon>Paenibacillaceae</taxon>
        <taxon>Paenibacillus</taxon>
    </lineage>
</organism>
<reference evidence="2 3" key="1">
    <citation type="submission" date="2016-11" db="EMBL/GenBank/DDBJ databases">
        <title>Paenibacillus species isolates.</title>
        <authorList>
            <person name="Beno S.M."/>
        </authorList>
    </citation>
    <scope>NUCLEOTIDE SEQUENCE [LARGE SCALE GENOMIC DNA]</scope>
    <source>
        <strain evidence="2 3">FSL R5-0378</strain>
    </source>
</reference>
<dbReference type="RefSeq" id="WP_076173323.1">
    <property type="nucleotide sequence ID" value="NZ_MRTP01000008.1"/>
</dbReference>
<sequence>MKHTQSSHFQPLNDYVHQVQRRIGATAAAVYIIHKDTVVNEWYGGRHGSEPDSRSVDEKTQFNVASIRKTYLGLAISLLIEQGEIHSIDDAICRYLDKDIPQAEEVTLRHLLTHTHGLMEMQGKLVCEFPAGGDWAYRNTGIALLTELVHQLAGHPLSTYMQRNVFDLYGLHETGWRTEAREEMIYNYYEDPDTWVGPNDSTAGDQSNLFASTRDLAHWGAIHMNKGNIGGDQLIPESVFDRIVSPQTPKSLPDHEPLNGFIWWLQRDTPLNQLGERLPGGAYQVLGITGCACLVIPEYDAVVVRMYNQLSNPGGYDYLADIRQFGNMAGDLLRTF</sequence>